<evidence type="ECO:0000313" key="9">
    <source>
        <dbReference type="EMBL" id="QQG64466.1"/>
    </source>
</evidence>
<dbReference type="GO" id="GO:0005524">
    <property type="term" value="F:ATP binding"/>
    <property type="evidence" value="ECO:0007669"/>
    <property type="project" value="UniProtKB-KW"/>
</dbReference>
<keyword evidence="9" id="KW-0347">Helicase</keyword>
<dbReference type="GO" id="GO:0043139">
    <property type="term" value="F:5'-3' DNA helicase activity"/>
    <property type="evidence" value="ECO:0007669"/>
    <property type="project" value="UniProtKB-EC"/>
</dbReference>
<keyword evidence="3" id="KW-0378">Hydrolase</keyword>
<keyword evidence="2" id="KW-0547">Nucleotide-binding</keyword>
<dbReference type="Proteomes" id="UP000596092">
    <property type="component" value="Chromosome"/>
</dbReference>
<gene>
    <name evidence="9" type="ORF">HP555_00615</name>
</gene>
<evidence type="ECO:0000256" key="1">
    <source>
        <dbReference type="ARBA" id="ARBA00001966"/>
    </source>
</evidence>
<dbReference type="GO" id="GO:0003676">
    <property type="term" value="F:nucleic acid binding"/>
    <property type="evidence" value="ECO:0007669"/>
    <property type="project" value="InterPro"/>
</dbReference>
<dbReference type="InterPro" id="IPR045028">
    <property type="entry name" value="DinG/Rad3-like"/>
</dbReference>
<evidence type="ECO:0000256" key="2">
    <source>
        <dbReference type="ARBA" id="ARBA00022741"/>
    </source>
</evidence>
<dbReference type="PANTHER" id="PTHR11472:SF34">
    <property type="entry name" value="REGULATOR OF TELOMERE ELONGATION HELICASE 1"/>
    <property type="match status" value="1"/>
</dbReference>
<evidence type="ECO:0000256" key="7">
    <source>
        <dbReference type="ARBA" id="ARBA00048954"/>
    </source>
</evidence>
<dbReference type="SUPFAM" id="SSF52540">
    <property type="entry name" value="P-loop containing nucleoside triphosphate hydrolases"/>
    <property type="match status" value="2"/>
</dbReference>
<dbReference type="AlphaFoldDB" id="A0A7T5VAY5"/>
<dbReference type="InterPro" id="IPR011545">
    <property type="entry name" value="DEAD/DEAH_box_helicase_dom"/>
</dbReference>
<dbReference type="Pfam" id="PF00270">
    <property type="entry name" value="DEAD"/>
    <property type="match status" value="1"/>
</dbReference>
<keyword evidence="10" id="KW-1185">Reference proteome</keyword>
<dbReference type="InterPro" id="IPR006555">
    <property type="entry name" value="ATP-dep_Helicase_C"/>
</dbReference>
<dbReference type="PANTHER" id="PTHR11472">
    <property type="entry name" value="DNA REPAIR DEAD HELICASE RAD3/XP-D SUBFAMILY MEMBER"/>
    <property type="match status" value="1"/>
</dbReference>
<dbReference type="GO" id="GO:0016818">
    <property type="term" value="F:hydrolase activity, acting on acid anhydrides, in phosphorus-containing anhydrides"/>
    <property type="evidence" value="ECO:0007669"/>
    <property type="project" value="InterPro"/>
</dbReference>
<dbReference type="EC" id="5.6.2.3" evidence="6"/>
<reference evidence="9 10" key="1">
    <citation type="submission" date="2020-05" db="EMBL/GenBank/DDBJ databases">
        <title>Complete genome of Desulfobulbus oligotrophicus.</title>
        <authorList>
            <person name="Podar M."/>
        </authorList>
    </citation>
    <scope>NUCLEOTIDE SEQUENCE [LARGE SCALE GENOMIC DNA]</scope>
    <source>
        <strain evidence="9 10">Prop6</strain>
    </source>
</reference>
<dbReference type="Gene3D" id="3.40.50.300">
    <property type="entry name" value="P-loop containing nucleotide triphosphate hydrolases"/>
    <property type="match status" value="2"/>
</dbReference>
<evidence type="ECO:0000256" key="6">
    <source>
        <dbReference type="ARBA" id="ARBA00044969"/>
    </source>
</evidence>
<dbReference type="Pfam" id="PF13307">
    <property type="entry name" value="Helicase_C_2"/>
    <property type="match status" value="1"/>
</dbReference>
<comment type="similarity">
    <text evidence="5">Belongs to the helicase family. DinG subfamily.</text>
</comment>
<dbReference type="RefSeq" id="WP_199263300.1">
    <property type="nucleotide sequence ID" value="NZ_CP054140.1"/>
</dbReference>
<comment type="catalytic activity">
    <reaction evidence="7">
        <text>ATP + H2O = ADP + phosphate + H(+)</text>
        <dbReference type="Rhea" id="RHEA:13065"/>
        <dbReference type="ChEBI" id="CHEBI:15377"/>
        <dbReference type="ChEBI" id="CHEBI:15378"/>
        <dbReference type="ChEBI" id="CHEBI:30616"/>
        <dbReference type="ChEBI" id="CHEBI:43474"/>
        <dbReference type="ChEBI" id="CHEBI:456216"/>
        <dbReference type="EC" id="5.6.2.3"/>
    </reaction>
</comment>
<proteinExistence type="inferred from homology"/>
<dbReference type="InterPro" id="IPR014001">
    <property type="entry name" value="Helicase_ATP-bd"/>
</dbReference>
<comment type="cofactor">
    <cofactor evidence="1">
        <name>[4Fe-4S] cluster</name>
        <dbReference type="ChEBI" id="CHEBI:49883"/>
    </cofactor>
</comment>
<dbReference type="EMBL" id="CP054140">
    <property type="protein sequence ID" value="QQG64466.1"/>
    <property type="molecule type" value="Genomic_DNA"/>
</dbReference>
<dbReference type="KEGG" id="dog:HP555_00615"/>
<organism evidence="9 10">
    <name type="scientific">Desulfobulbus oligotrophicus</name>
    <dbReference type="NCBI Taxonomy" id="1909699"/>
    <lineage>
        <taxon>Bacteria</taxon>
        <taxon>Pseudomonadati</taxon>
        <taxon>Thermodesulfobacteriota</taxon>
        <taxon>Desulfobulbia</taxon>
        <taxon>Desulfobulbales</taxon>
        <taxon>Desulfobulbaceae</taxon>
        <taxon>Desulfobulbus</taxon>
    </lineage>
</organism>
<dbReference type="SMART" id="SM00487">
    <property type="entry name" value="DEXDc"/>
    <property type="match status" value="1"/>
</dbReference>
<name>A0A7T5VAY5_9BACT</name>
<dbReference type="PROSITE" id="PS51193">
    <property type="entry name" value="HELICASE_ATP_BIND_2"/>
    <property type="match status" value="1"/>
</dbReference>
<dbReference type="GO" id="GO:0006281">
    <property type="term" value="P:DNA repair"/>
    <property type="evidence" value="ECO:0007669"/>
    <property type="project" value="TreeGrafter"/>
</dbReference>
<feature type="domain" description="Helicase ATP-binding" evidence="8">
    <location>
        <begin position="10"/>
        <end position="282"/>
    </location>
</feature>
<sequence length="664" mass="74373">MDKFFGPDGLLARGLPHYQFRSGQLHMAQAVADLLHTDEHLAASGRAACLAIEAETGLGKTLAYLIPAVLSGYRVVVSTNTRNLQDQILQREIPLITEIIRPDLKALCVKGRQNYLCLYRWHQLQAGSQHELFTAGQRREIENWINTTRHADRSELTWLPADSPLWQKICCQTQFCLGQDCPDGSVCFLHHLRRDAAASDLLVVNHHLLFSDLALRKSGYGEVLPRYETVIFDEAHHLEAVATTYFGFTFSRYQVLDLCSDVERSTQTDLSVEHRQQIVEATGRLTAAVEKFVGTFPAARGRYLLPALLAKYPEINLHRDHLGAALSHLAVRMEAVGSSDGPWSQYSNRIHELEERLALITAEQFEDIQPEDVRHTYWYERTERNFSLFATPVDVAPELDATLFTQVRHCIFTSATLASGDGFHYFLNRLGLPADTRTLQLPSPFDYPGQTLLYIPGSGYPEPGAPDHPHAQQKEIATLIGYAGGRTLALFTSIAAMNQAYEALHDTLPYPLLRQGDASRRILLEHFRETTHSVLFAVASFWEGIDVPGESLSLVIIDKLPFEVPTDPVIMARIQRIKALGGNPFKDYQVPSAILSLRQGVGRLMRTAADRGVIAVLDTRLFTRGYGRQFLRSLPPSPITREQTDVAAFFSTANRLTTDAHVSH</sequence>
<dbReference type="SMART" id="SM00491">
    <property type="entry name" value="HELICc2"/>
    <property type="match status" value="1"/>
</dbReference>
<dbReference type="InterPro" id="IPR014013">
    <property type="entry name" value="Helic_SF1/SF2_ATP-bd_DinG/Rad3"/>
</dbReference>
<protein>
    <recommendedName>
        <fullName evidence="6">DNA 5'-3' helicase</fullName>
        <ecNumber evidence="6">5.6.2.3</ecNumber>
    </recommendedName>
</protein>
<evidence type="ECO:0000313" key="10">
    <source>
        <dbReference type="Proteomes" id="UP000596092"/>
    </source>
</evidence>
<accession>A0A7T5VAY5</accession>
<evidence type="ECO:0000256" key="3">
    <source>
        <dbReference type="ARBA" id="ARBA00022801"/>
    </source>
</evidence>
<keyword evidence="4" id="KW-0067">ATP-binding</keyword>
<dbReference type="InterPro" id="IPR027417">
    <property type="entry name" value="P-loop_NTPase"/>
</dbReference>
<evidence type="ECO:0000256" key="4">
    <source>
        <dbReference type="ARBA" id="ARBA00022840"/>
    </source>
</evidence>
<evidence type="ECO:0000259" key="8">
    <source>
        <dbReference type="PROSITE" id="PS51193"/>
    </source>
</evidence>
<evidence type="ECO:0000256" key="5">
    <source>
        <dbReference type="ARBA" id="ARBA00038058"/>
    </source>
</evidence>